<sequence length="94" mass="10325">MRLYNVDRMKQSYSFVVRIEELRLLDEGTRGSGGQRDVVPAEAAGVGKTWPARQAVAQARERGALTHWVGLRGPSPLNLMTVNATLSMLCLSDP</sequence>
<gene>
    <name evidence="1" type="ORF">SAMN05216276_11456</name>
</gene>
<evidence type="ECO:0000313" key="2">
    <source>
        <dbReference type="Proteomes" id="UP000198282"/>
    </source>
</evidence>
<name>A0A239PCZ6_9ACTN</name>
<accession>A0A239PCZ6</accession>
<dbReference type="AlphaFoldDB" id="A0A239PCZ6"/>
<dbReference type="EMBL" id="FZOD01000145">
    <property type="protein sequence ID" value="SNT64910.1"/>
    <property type="molecule type" value="Genomic_DNA"/>
</dbReference>
<organism evidence="1 2">
    <name type="scientific">Streptosporangium subroseum</name>
    <dbReference type="NCBI Taxonomy" id="106412"/>
    <lineage>
        <taxon>Bacteria</taxon>
        <taxon>Bacillati</taxon>
        <taxon>Actinomycetota</taxon>
        <taxon>Actinomycetes</taxon>
        <taxon>Streptosporangiales</taxon>
        <taxon>Streptosporangiaceae</taxon>
        <taxon>Streptosporangium</taxon>
    </lineage>
</organism>
<reference evidence="1 2" key="1">
    <citation type="submission" date="2017-06" db="EMBL/GenBank/DDBJ databases">
        <authorList>
            <person name="Kim H.J."/>
            <person name="Triplett B.A."/>
        </authorList>
    </citation>
    <scope>NUCLEOTIDE SEQUENCE [LARGE SCALE GENOMIC DNA]</scope>
    <source>
        <strain evidence="1 2">CGMCC 4.2132</strain>
    </source>
</reference>
<protein>
    <submittedName>
        <fullName evidence="1">Uncharacterized protein</fullName>
    </submittedName>
</protein>
<evidence type="ECO:0000313" key="1">
    <source>
        <dbReference type="EMBL" id="SNT64910.1"/>
    </source>
</evidence>
<proteinExistence type="predicted"/>
<dbReference type="Proteomes" id="UP000198282">
    <property type="component" value="Unassembled WGS sequence"/>
</dbReference>
<keyword evidence="2" id="KW-1185">Reference proteome</keyword>